<dbReference type="InterPro" id="IPR052050">
    <property type="entry name" value="SecEffector_AnkRepeat"/>
</dbReference>
<feature type="compositionally biased region" description="Acidic residues" evidence="1">
    <location>
        <begin position="537"/>
        <end position="581"/>
    </location>
</feature>
<feature type="region of interest" description="Disordered" evidence="1">
    <location>
        <begin position="1"/>
        <end position="82"/>
    </location>
</feature>
<protein>
    <recommendedName>
        <fullName evidence="4">Ankyrin repeat protein</fullName>
    </recommendedName>
</protein>
<name>A0ABR4MW09_9FUNG</name>
<dbReference type="Gene3D" id="1.25.40.20">
    <property type="entry name" value="Ankyrin repeat-containing domain"/>
    <property type="match status" value="1"/>
</dbReference>
<proteinExistence type="predicted"/>
<gene>
    <name evidence="2" type="ORF">HK105_209069</name>
</gene>
<evidence type="ECO:0008006" key="4">
    <source>
        <dbReference type="Google" id="ProtNLM"/>
    </source>
</evidence>
<keyword evidence="3" id="KW-1185">Reference proteome</keyword>
<dbReference type="InterPro" id="IPR036770">
    <property type="entry name" value="Ankyrin_rpt-contain_sf"/>
</dbReference>
<organism evidence="2 3">
    <name type="scientific">Polyrhizophydium stewartii</name>
    <dbReference type="NCBI Taxonomy" id="2732419"/>
    <lineage>
        <taxon>Eukaryota</taxon>
        <taxon>Fungi</taxon>
        <taxon>Fungi incertae sedis</taxon>
        <taxon>Chytridiomycota</taxon>
        <taxon>Chytridiomycota incertae sedis</taxon>
        <taxon>Chytridiomycetes</taxon>
        <taxon>Rhizophydiales</taxon>
        <taxon>Rhizophydiales incertae sedis</taxon>
        <taxon>Polyrhizophydium</taxon>
    </lineage>
</organism>
<evidence type="ECO:0000256" key="1">
    <source>
        <dbReference type="SAM" id="MobiDB-lite"/>
    </source>
</evidence>
<dbReference type="Proteomes" id="UP001527925">
    <property type="component" value="Unassembled WGS sequence"/>
</dbReference>
<feature type="compositionally biased region" description="Basic and acidic residues" evidence="1">
    <location>
        <begin position="36"/>
        <end position="45"/>
    </location>
</feature>
<dbReference type="PANTHER" id="PTHR46586:SF3">
    <property type="entry name" value="ANKYRIN REPEAT-CONTAINING PROTEIN"/>
    <property type="match status" value="1"/>
</dbReference>
<feature type="compositionally biased region" description="Low complexity" evidence="1">
    <location>
        <begin position="23"/>
        <end position="35"/>
    </location>
</feature>
<feature type="compositionally biased region" description="Low complexity" evidence="1">
    <location>
        <begin position="56"/>
        <end position="78"/>
    </location>
</feature>
<feature type="region of interest" description="Disordered" evidence="1">
    <location>
        <begin position="514"/>
        <end position="586"/>
    </location>
</feature>
<evidence type="ECO:0000313" key="3">
    <source>
        <dbReference type="Proteomes" id="UP001527925"/>
    </source>
</evidence>
<reference evidence="2 3" key="1">
    <citation type="submission" date="2023-09" db="EMBL/GenBank/DDBJ databases">
        <title>Pangenome analysis of Batrachochytrium dendrobatidis and related Chytrids.</title>
        <authorList>
            <person name="Yacoub M.N."/>
            <person name="Stajich J.E."/>
            <person name="James T.Y."/>
        </authorList>
    </citation>
    <scope>NUCLEOTIDE SEQUENCE [LARGE SCALE GENOMIC DNA]</scope>
    <source>
        <strain evidence="2 3">JEL0888</strain>
    </source>
</reference>
<dbReference type="PANTHER" id="PTHR46586">
    <property type="entry name" value="ANKYRIN REPEAT-CONTAINING PROTEIN"/>
    <property type="match status" value="1"/>
</dbReference>
<dbReference type="EMBL" id="JADGIZ020000108">
    <property type="protein sequence ID" value="KAL2911457.1"/>
    <property type="molecule type" value="Genomic_DNA"/>
</dbReference>
<evidence type="ECO:0000313" key="2">
    <source>
        <dbReference type="EMBL" id="KAL2911457.1"/>
    </source>
</evidence>
<sequence>MADIRTNDAPAAALAAPPPPAQPAAAHADPAAATAQHDRPAERLDGQPTLPPAGPPHLAAASASTTSQPPPSTTSDAARAVRFRPDATNEWDRMPAEIQNMILSHSSPFTKFVNGLLLAAELRVLPQRLRDQVWQDASDTDWQGDVELLPWVSLSSPTLSLTNRRLFERARPRFDYEDIAAIAVRNGWDDLLDFDEAKDLGVAAACQGKLSLLEELIDVRKADICKAWLVELAAEHGHLECVEYLHRRIPDAEWTQHLGRSAAKGGNLDIVIWLKEHRPACLGVPMISGAVGQNHLHIVRWLADNTDIVVDISLLDYGGEIASFEMLQLMLECFPTLFDGQADGRRFRSSDQRVIEFLDQRNRANLSGLVNDCCREGKIDLLDWALTHFQLSFGEFELYHAYIRDQSKLIKWAYERGVPFTSVSADNAAGLCNTDIIGWAIVRDRRLIPMLVSATTRRGDWRLVEWWRVRHGVVFGQRELEKAIKYRNDKLAAHLLEMDEIEWDLDAARLAADKANQHQHGGSADDDDQTSDGQSMDQDDLDDGGNDEDGDGDIDADDDDEGDGEDMAGSESEEADADSASDDMSPLGIIRTAIAAAAARRASRSR</sequence>
<dbReference type="SUPFAM" id="SSF48403">
    <property type="entry name" value="Ankyrin repeat"/>
    <property type="match status" value="1"/>
</dbReference>
<comment type="caution">
    <text evidence="2">The sequence shown here is derived from an EMBL/GenBank/DDBJ whole genome shotgun (WGS) entry which is preliminary data.</text>
</comment>
<accession>A0ABR4MW09</accession>